<keyword evidence="2 5" id="KW-0012">Acyltransferase</keyword>
<dbReference type="CDD" id="cd07988">
    <property type="entry name" value="LPLAT_ABO13168-like"/>
    <property type="match status" value="1"/>
</dbReference>
<dbReference type="Proteomes" id="UP000315995">
    <property type="component" value="Chromosome"/>
</dbReference>
<dbReference type="EMBL" id="CP041186">
    <property type="protein sequence ID" value="QDG53479.1"/>
    <property type="molecule type" value="Genomic_DNA"/>
</dbReference>
<evidence type="ECO:0000313" key="6">
    <source>
        <dbReference type="Proteomes" id="UP000315995"/>
    </source>
</evidence>
<dbReference type="PANTHER" id="PTHR10434:SF9">
    <property type="entry name" value="PHOSPHOLIPID_GLYCEROL ACYLTRANSFERASE DOMAIN-CONTAINING PROTEIN"/>
    <property type="match status" value="1"/>
</dbReference>
<feature type="domain" description="Phospholipid/glycerol acyltransferase" evidence="4">
    <location>
        <begin position="29"/>
        <end position="138"/>
    </location>
</feature>
<dbReference type="PANTHER" id="PTHR10434">
    <property type="entry name" value="1-ACYL-SN-GLYCEROL-3-PHOSPHATE ACYLTRANSFERASE"/>
    <property type="match status" value="1"/>
</dbReference>
<proteinExistence type="predicted"/>
<dbReference type="RefSeq" id="WP_141199935.1">
    <property type="nucleotide sequence ID" value="NZ_CP041186.1"/>
</dbReference>
<evidence type="ECO:0000256" key="3">
    <source>
        <dbReference type="SAM" id="MobiDB-lite"/>
    </source>
</evidence>
<dbReference type="GO" id="GO:0006654">
    <property type="term" value="P:phosphatidic acid biosynthetic process"/>
    <property type="evidence" value="ECO:0007669"/>
    <property type="project" value="TreeGrafter"/>
</dbReference>
<dbReference type="GO" id="GO:0003841">
    <property type="term" value="F:1-acylglycerol-3-phosphate O-acyltransferase activity"/>
    <property type="evidence" value="ECO:0007669"/>
    <property type="project" value="TreeGrafter"/>
</dbReference>
<sequence length="195" mass="21951">MFELLAKAYLAATGWTVRNDVPDDVDKFVIIAAPHTSNWDFPVTLAVAKTIDMKFYWVGKHTLFRWPFGGLMRRLGGIPIDRRSSQGFVEQIAEAFDDADAMALGIAPEGTRSKRDHWKSGFYHIAREAGVPIVLGFLDWGRKEGGLGPMVDASQSKKEVMDQIRAFYADKEGKRHDTYTEPRLRNEEESADLAS</sequence>
<accession>A0A4Y6PZ83</accession>
<reference evidence="5 6" key="1">
    <citation type="submission" date="2019-06" db="EMBL/GenBank/DDBJ databases">
        <title>Persicimonas caeni gen. nov., sp. nov., a predatory bacterium isolated from solar saltern.</title>
        <authorList>
            <person name="Wang S."/>
        </authorList>
    </citation>
    <scope>NUCLEOTIDE SEQUENCE [LARGE SCALE GENOMIC DNA]</scope>
    <source>
        <strain evidence="5 6">YN101</strain>
    </source>
</reference>
<feature type="compositionally biased region" description="Basic and acidic residues" evidence="3">
    <location>
        <begin position="172"/>
        <end position="188"/>
    </location>
</feature>
<dbReference type="SMART" id="SM00563">
    <property type="entry name" value="PlsC"/>
    <property type="match status" value="1"/>
</dbReference>
<gene>
    <name evidence="5" type="ORF">FIV42_22855</name>
</gene>
<feature type="region of interest" description="Disordered" evidence="3">
    <location>
        <begin position="172"/>
        <end position="195"/>
    </location>
</feature>
<evidence type="ECO:0000256" key="2">
    <source>
        <dbReference type="ARBA" id="ARBA00023315"/>
    </source>
</evidence>
<evidence type="ECO:0000259" key="4">
    <source>
        <dbReference type="SMART" id="SM00563"/>
    </source>
</evidence>
<protein>
    <submittedName>
        <fullName evidence="5">Acyltransferase</fullName>
    </submittedName>
</protein>
<evidence type="ECO:0000313" key="5">
    <source>
        <dbReference type="EMBL" id="QDG53479.1"/>
    </source>
</evidence>
<dbReference type="AlphaFoldDB" id="A0A4Y6PZ83"/>
<evidence type="ECO:0000256" key="1">
    <source>
        <dbReference type="ARBA" id="ARBA00022679"/>
    </source>
</evidence>
<dbReference type="InterPro" id="IPR002123">
    <property type="entry name" value="Plipid/glycerol_acylTrfase"/>
</dbReference>
<dbReference type="SUPFAM" id="SSF69593">
    <property type="entry name" value="Glycerol-3-phosphate (1)-acyltransferase"/>
    <property type="match status" value="1"/>
</dbReference>
<accession>A0A5B8YA49</accession>
<name>A0A4Y6PZ83_PERCE</name>
<dbReference type="Pfam" id="PF01553">
    <property type="entry name" value="Acyltransferase"/>
    <property type="match status" value="1"/>
</dbReference>
<dbReference type="OrthoDB" id="9796839at2"/>
<keyword evidence="1 5" id="KW-0808">Transferase</keyword>
<organism evidence="5 6">
    <name type="scientific">Persicimonas caeni</name>
    <dbReference type="NCBI Taxonomy" id="2292766"/>
    <lineage>
        <taxon>Bacteria</taxon>
        <taxon>Deltaproteobacteria</taxon>
        <taxon>Bradymonadales</taxon>
        <taxon>Bradymonadaceae</taxon>
        <taxon>Persicimonas</taxon>
    </lineage>
</organism>
<keyword evidence="6" id="KW-1185">Reference proteome</keyword>